<evidence type="ECO:0000313" key="2">
    <source>
        <dbReference type="Proteomes" id="UP001055658"/>
    </source>
</evidence>
<protein>
    <recommendedName>
        <fullName evidence="3">Lipoprotein</fullName>
    </recommendedName>
</protein>
<dbReference type="PROSITE" id="PS51257">
    <property type="entry name" value="PROKAR_LIPOPROTEIN"/>
    <property type="match status" value="1"/>
</dbReference>
<dbReference type="RefSeq" id="WP_252082026.1">
    <property type="nucleotide sequence ID" value="NZ_CP092418.1"/>
</dbReference>
<evidence type="ECO:0008006" key="3">
    <source>
        <dbReference type="Google" id="ProtNLM"/>
    </source>
</evidence>
<dbReference type="Proteomes" id="UP001055658">
    <property type="component" value="Chromosome"/>
</dbReference>
<proteinExistence type="predicted"/>
<organism evidence="1 2">
    <name type="scientific">Microbulbifer variabilis</name>
    <dbReference type="NCBI Taxonomy" id="266805"/>
    <lineage>
        <taxon>Bacteria</taxon>
        <taxon>Pseudomonadati</taxon>
        <taxon>Pseudomonadota</taxon>
        <taxon>Gammaproteobacteria</taxon>
        <taxon>Cellvibrionales</taxon>
        <taxon>Microbulbiferaceae</taxon>
        <taxon>Microbulbifer</taxon>
    </lineage>
</organism>
<keyword evidence="2" id="KW-1185">Reference proteome</keyword>
<sequence length="121" mass="13489">MRLLLPILPSTALAGCLEVEAKGERNYDRHEWLPKWSDSDGDCPSTRHELLVQNSATPNLAAIIAINEHEARDGGYRDENNMVFALNLLGGKVFEQDATCRRMDDLNDAVLDVSYMIESAV</sequence>
<reference evidence="1" key="1">
    <citation type="submission" date="2022-02" db="EMBL/GenBank/DDBJ databases">
        <title>Coral-associated bacteria.</title>
        <authorList>
            <person name="Tang K."/>
            <person name="Wang X."/>
        </authorList>
    </citation>
    <scope>NUCLEOTIDE SEQUENCE</scope>
    <source>
        <strain evidence="1">SCSIO 43006</strain>
    </source>
</reference>
<evidence type="ECO:0000313" key="1">
    <source>
        <dbReference type="EMBL" id="USD19936.1"/>
    </source>
</evidence>
<gene>
    <name evidence="1" type="ORF">MJO52_12695</name>
</gene>
<dbReference type="EMBL" id="CP092418">
    <property type="protein sequence ID" value="USD19936.1"/>
    <property type="molecule type" value="Genomic_DNA"/>
</dbReference>
<name>A0ABY4V6N7_9GAMM</name>
<accession>A0ABY4V6N7</accession>